<sequence length="248" mass="28890">MDVRSLDDVEGEFPDVMSGGHFRPKECTSRHRVAILIPYRNRTEHLKIFVYNIHRVLARQQIDYGVFVIEQGDNCNFNRAKLLNIGFLESSALYDYQCFVFHDIDLVPVDDRNVYTCPQRPRHMSVTIDSQSGVPYPLMFGGVSALSKELMLRVNGYSNVYWGWGGEDDDISSRLKHINQTILRRPGNIARYKSLKHGKSKANPARFDILREWETRYKTDGLNSVKYKVMHMELKKLYTWILADIREP</sequence>
<keyword evidence="4" id="KW-0328">Glycosyltransferase</keyword>
<evidence type="ECO:0000256" key="8">
    <source>
        <dbReference type="ARBA" id="ARBA00022989"/>
    </source>
</evidence>
<reference evidence="13" key="1">
    <citation type="journal article" date="2020" name="Cell">
        <title>Large-Scale Comparative Analyses of Tick Genomes Elucidate Their Genetic Diversity and Vector Capacities.</title>
        <authorList>
            <consortium name="Tick Genome and Microbiome Consortium (TIGMIC)"/>
            <person name="Jia N."/>
            <person name="Wang J."/>
            <person name="Shi W."/>
            <person name="Du L."/>
            <person name="Sun Y."/>
            <person name="Zhan W."/>
            <person name="Jiang J.F."/>
            <person name="Wang Q."/>
            <person name="Zhang B."/>
            <person name="Ji P."/>
            <person name="Bell-Sakyi L."/>
            <person name="Cui X.M."/>
            <person name="Yuan T.T."/>
            <person name="Jiang B.G."/>
            <person name="Yang W.F."/>
            <person name="Lam T.T."/>
            <person name="Chang Q.C."/>
            <person name="Ding S.J."/>
            <person name="Wang X.J."/>
            <person name="Zhu J.G."/>
            <person name="Ruan X.D."/>
            <person name="Zhao L."/>
            <person name="Wei J.T."/>
            <person name="Ye R.Z."/>
            <person name="Que T.C."/>
            <person name="Du C.H."/>
            <person name="Zhou Y.H."/>
            <person name="Cheng J.X."/>
            <person name="Dai P.F."/>
            <person name="Guo W.B."/>
            <person name="Han X.H."/>
            <person name="Huang E.J."/>
            <person name="Li L.F."/>
            <person name="Wei W."/>
            <person name="Gao Y.C."/>
            <person name="Liu J.Z."/>
            <person name="Shao H.Z."/>
            <person name="Wang X."/>
            <person name="Wang C.C."/>
            <person name="Yang T.C."/>
            <person name="Huo Q.B."/>
            <person name="Li W."/>
            <person name="Chen H.Y."/>
            <person name="Chen S.E."/>
            <person name="Zhou L.G."/>
            <person name="Ni X.B."/>
            <person name="Tian J.H."/>
            <person name="Sheng Y."/>
            <person name="Liu T."/>
            <person name="Pan Y.S."/>
            <person name="Xia L.Y."/>
            <person name="Li J."/>
            <person name="Zhao F."/>
            <person name="Cao W.C."/>
        </authorList>
    </citation>
    <scope>NUCLEOTIDE SEQUENCE</scope>
    <source>
        <strain evidence="13">Rsan-2018</strain>
    </source>
</reference>
<evidence type="ECO:0000259" key="12">
    <source>
        <dbReference type="Pfam" id="PF13733"/>
    </source>
</evidence>
<dbReference type="CDD" id="cd00899">
    <property type="entry name" value="b4GalT"/>
    <property type="match status" value="1"/>
</dbReference>
<keyword evidence="6" id="KW-0812">Transmembrane</keyword>
<keyword evidence="7" id="KW-0735">Signal-anchor</keyword>
<gene>
    <name evidence="13" type="ORF">HPB52_019202</name>
</gene>
<comment type="subcellular location">
    <subcellularLocation>
        <location evidence="1">Membrane</location>
        <topology evidence="1">Single-pass type II membrane protein</topology>
    </subcellularLocation>
</comment>
<name>A0A9D4SYY3_RHISA</name>
<evidence type="ECO:0000256" key="9">
    <source>
        <dbReference type="ARBA" id="ARBA00023136"/>
    </source>
</evidence>
<dbReference type="PANTHER" id="PTHR19300:SF57">
    <property type="entry name" value="BETA-1,4-N-ACETYLGALACTOSAMINYLTRANSFERASE"/>
    <property type="match status" value="1"/>
</dbReference>
<dbReference type="InterPro" id="IPR029044">
    <property type="entry name" value="Nucleotide-diphossugar_trans"/>
</dbReference>
<dbReference type="AlphaFoldDB" id="A0A9D4SYY3"/>
<evidence type="ECO:0000256" key="5">
    <source>
        <dbReference type="ARBA" id="ARBA00022679"/>
    </source>
</evidence>
<dbReference type="GO" id="GO:0008378">
    <property type="term" value="F:galactosyltransferase activity"/>
    <property type="evidence" value="ECO:0007669"/>
    <property type="project" value="TreeGrafter"/>
</dbReference>
<evidence type="ECO:0000256" key="4">
    <source>
        <dbReference type="ARBA" id="ARBA00022676"/>
    </source>
</evidence>
<dbReference type="GO" id="GO:0006688">
    <property type="term" value="P:glycosphingolipid biosynthetic process"/>
    <property type="evidence" value="ECO:0007669"/>
    <property type="project" value="TreeGrafter"/>
</dbReference>
<accession>A0A9D4SYY3</accession>
<dbReference type="GO" id="GO:0005794">
    <property type="term" value="C:Golgi apparatus"/>
    <property type="evidence" value="ECO:0007669"/>
    <property type="project" value="TreeGrafter"/>
</dbReference>
<comment type="caution">
    <text evidence="13">The sequence shown here is derived from an EMBL/GenBank/DDBJ whole genome shotgun (WGS) entry which is preliminary data.</text>
</comment>
<keyword evidence="5" id="KW-0808">Transferase</keyword>
<dbReference type="GO" id="GO:0005975">
    <property type="term" value="P:carbohydrate metabolic process"/>
    <property type="evidence" value="ECO:0007669"/>
    <property type="project" value="InterPro"/>
</dbReference>
<keyword evidence="10" id="KW-0325">Glycoprotein</keyword>
<reference evidence="13" key="2">
    <citation type="submission" date="2021-09" db="EMBL/GenBank/DDBJ databases">
        <authorList>
            <person name="Jia N."/>
            <person name="Wang J."/>
            <person name="Shi W."/>
            <person name="Du L."/>
            <person name="Sun Y."/>
            <person name="Zhan W."/>
            <person name="Jiang J."/>
            <person name="Wang Q."/>
            <person name="Zhang B."/>
            <person name="Ji P."/>
            <person name="Sakyi L.B."/>
            <person name="Cui X."/>
            <person name="Yuan T."/>
            <person name="Jiang B."/>
            <person name="Yang W."/>
            <person name="Lam T.T.-Y."/>
            <person name="Chang Q."/>
            <person name="Ding S."/>
            <person name="Wang X."/>
            <person name="Zhu J."/>
            <person name="Ruan X."/>
            <person name="Zhao L."/>
            <person name="Wei J."/>
            <person name="Que T."/>
            <person name="Du C."/>
            <person name="Cheng J."/>
            <person name="Dai P."/>
            <person name="Han X."/>
            <person name="Huang E."/>
            <person name="Gao Y."/>
            <person name="Liu J."/>
            <person name="Shao H."/>
            <person name="Ye R."/>
            <person name="Li L."/>
            <person name="Wei W."/>
            <person name="Wang X."/>
            <person name="Wang C."/>
            <person name="Huo Q."/>
            <person name="Li W."/>
            <person name="Guo W."/>
            <person name="Chen H."/>
            <person name="Chen S."/>
            <person name="Zhou L."/>
            <person name="Zhou L."/>
            <person name="Ni X."/>
            <person name="Tian J."/>
            <person name="Zhou Y."/>
            <person name="Sheng Y."/>
            <person name="Liu T."/>
            <person name="Pan Y."/>
            <person name="Xia L."/>
            <person name="Li J."/>
            <person name="Zhao F."/>
            <person name="Cao W."/>
        </authorList>
    </citation>
    <scope>NUCLEOTIDE SEQUENCE</scope>
    <source>
        <strain evidence="13">Rsan-2018</strain>
        <tissue evidence="13">Larvae</tissue>
    </source>
</reference>
<evidence type="ECO:0000256" key="6">
    <source>
        <dbReference type="ARBA" id="ARBA00022692"/>
    </source>
</evidence>
<comment type="pathway">
    <text evidence="2">Protein modification; protein glycosylation.</text>
</comment>
<protein>
    <submittedName>
        <fullName evidence="13">Uncharacterized protein</fullName>
    </submittedName>
</protein>
<evidence type="ECO:0000256" key="7">
    <source>
        <dbReference type="ARBA" id="ARBA00022968"/>
    </source>
</evidence>
<evidence type="ECO:0000256" key="1">
    <source>
        <dbReference type="ARBA" id="ARBA00004606"/>
    </source>
</evidence>
<proteinExistence type="inferred from homology"/>
<dbReference type="Proteomes" id="UP000821837">
    <property type="component" value="Unassembled WGS sequence"/>
</dbReference>
<comment type="similarity">
    <text evidence="3">Belongs to the glycosyltransferase 7 family.</text>
</comment>
<dbReference type="SUPFAM" id="SSF53448">
    <property type="entry name" value="Nucleotide-diphospho-sugar transferases"/>
    <property type="match status" value="1"/>
</dbReference>
<dbReference type="PANTHER" id="PTHR19300">
    <property type="entry name" value="BETA-1,4-GALACTOSYLTRANSFERASE"/>
    <property type="match status" value="1"/>
</dbReference>
<keyword evidence="14" id="KW-1185">Reference proteome</keyword>
<dbReference type="Gene3D" id="3.90.550.10">
    <property type="entry name" value="Spore Coat Polysaccharide Biosynthesis Protein SpsA, Chain A"/>
    <property type="match status" value="1"/>
</dbReference>
<dbReference type="GO" id="GO:0016020">
    <property type="term" value="C:membrane"/>
    <property type="evidence" value="ECO:0007669"/>
    <property type="project" value="UniProtKB-SubCell"/>
</dbReference>
<evidence type="ECO:0000313" key="14">
    <source>
        <dbReference type="Proteomes" id="UP000821837"/>
    </source>
</evidence>
<dbReference type="PRINTS" id="PR02050">
    <property type="entry name" value="B14GALTRFASE"/>
</dbReference>
<evidence type="ECO:0000256" key="2">
    <source>
        <dbReference type="ARBA" id="ARBA00004922"/>
    </source>
</evidence>
<dbReference type="Pfam" id="PF13733">
    <property type="entry name" value="Glyco_transf_7N"/>
    <property type="match status" value="1"/>
</dbReference>
<dbReference type="InterPro" id="IPR003859">
    <property type="entry name" value="Galactosyl_T"/>
</dbReference>
<dbReference type="OrthoDB" id="10038994at2759"/>
<evidence type="ECO:0000313" key="13">
    <source>
        <dbReference type="EMBL" id="KAH7957470.1"/>
    </source>
</evidence>
<dbReference type="Pfam" id="PF02709">
    <property type="entry name" value="Glyco_transf_7C"/>
    <property type="match status" value="1"/>
</dbReference>
<evidence type="ECO:0000256" key="3">
    <source>
        <dbReference type="ARBA" id="ARBA00005735"/>
    </source>
</evidence>
<dbReference type="VEuPathDB" id="VectorBase:RSAN_027437"/>
<feature type="domain" description="Galactosyltransferase C-terminal" evidence="11">
    <location>
        <begin position="122"/>
        <end position="197"/>
    </location>
</feature>
<dbReference type="EMBL" id="JABSTV010001250">
    <property type="protein sequence ID" value="KAH7957470.1"/>
    <property type="molecule type" value="Genomic_DNA"/>
</dbReference>
<keyword evidence="9" id="KW-0472">Membrane</keyword>
<feature type="domain" description="Galactosyltransferase N-terminal" evidence="12">
    <location>
        <begin position="4"/>
        <end position="118"/>
    </location>
</feature>
<organism evidence="13 14">
    <name type="scientific">Rhipicephalus sanguineus</name>
    <name type="common">Brown dog tick</name>
    <name type="synonym">Ixodes sanguineus</name>
    <dbReference type="NCBI Taxonomy" id="34632"/>
    <lineage>
        <taxon>Eukaryota</taxon>
        <taxon>Metazoa</taxon>
        <taxon>Ecdysozoa</taxon>
        <taxon>Arthropoda</taxon>
        <taxon>Chelicerata</taxon>
        <taxon>Arachnida</taxon>
        <taxon>Acari</taxon>
        <taxon>Parasitiformes</taxon>
        <taxon>Ixodida</taxon>
        <taxon>Ixodoidea</taxon>
        <taxon>Ixodidae</taxon>
        <taxon>Rhipicephalinae</taxon>
        <taxon>Rhipicephalus</taxon>
        <taxon>Rhipicephalus</taxon>
    </lineage>
</organism>
<evidence type="ECO:0000256" key="10">
    <source>
        <dbReference type="ARBA" id="ARBA00023180"/>
    </source>
</evidence>
<evidence type="ECO:0000259" key="11">
    <source>
        <dbReference type="Pfam" id="PF02709"/>
    </source>
</evidence>
<dbReference type="GO" id="GO:0033842">
    <property type="term" value="F:N-acetyl-beta-glucosaminyl-derivative 4-beta-N-acetylgalactosaminyltransferase activity"/>
    <property type="evidence" value="ECO:0007669"/>
    <property type="project" value="TreeGrafter"/>
</dbReference>
<dbReference type="InterPro" id="IPR027995">
    <property type="entry name" value="Galactosyl_T_N"/>
</dbReference>
<dbReference type="InterPro" id="IPR027791">
    <property type="entry name" value="Galactosyl_T_C"/>
</dbReference>
<keyword evidence="8" id="KW-1133">Transmembrane helix</keyword>